<dbReference type="PANTHER" id="PTHR34044:SF3">
    <property type="entry name" value="KETOPANTOATE REDUCTASE N-TERMINAL DOMAIN-CONTAINING PROTEIN"/>
    <property type="match status" value="1"/>
</dbReference>
<evidence type="ECO:0000313" key="4">
    <source>
        <dbReference type="Proteomes" id="UP000747110"/>
    </source>
</evidence>
<evidence type="ECO:0000313" key="2">
    <source>
        <dbReference type="EMBL" id="GIL99383.1"/>
    </source>
</evidence>
<dbReference type="OrthoDB" id="2039at2759"/>
<comment type="caution">
    <text evidence="2">The sequence shown here is derived from an EMBL/GenBank/DDBJ whole genome shotgun (WGS) entry which is preliminary data.</text>
</comment>
<proteinExistence type="predicted"/>
<dbReference type="PANTHER" id="PTHR34044">
    <property type="entry name" value="NUCLEAR PROTEIN"/>
    <property type="match status" value="1"/>
</dbReference>
<sequence>MPETCVRWADHVASILARGAVSCSVVGESAMYRALTEKALWASIFWLLSDALGGAKVGDIAVRHRADVEALVNELLPVLRGGLEAASVNRAGALEAARSLRDHEPVVNALLAYSESIANAVPSREMALAEFRWRNGAILEMESTPLHCSLLQRVGIDIARYSKKQTERF</sequence>
<name>A0A8J4DBK6_9CHLO</name>
<evidence type="ECO:0000313" key="1">
    <source>
        <dbReference type="EMBL" id="GIL72901.1"/>
    </source>
</evidence>
<dbReference type="EMBL" id="BNCP01000004">
    <property type="protein sequence ID" value="GIL72901.1"/>
    <property type="molecule type" value="Genomic_DNA"/>
</dbReference>
<dbReference type="Proteomes" id="UP000747110">
    <property type="component" value="Unassembled WGS sequence"/>
</dbReference>
<evidence type="ECO:0000313" key="3">
    <source>
        <dbReference type="Proteomes" id="UP000722791"/>
    </source>
</evidence>
<organism evidence="2 3">
    <name type="scientific">Volvox reticuliferus</name>
    <dbReference type="NCBI Taxonomy" id="1737510"/>
    <lineage>
        <taxon>Eukaryota</taxon>
        <taxon>Viridiplantae</taxon>
        <taxon>Chlorophyta</taxon>
        <taxon>core chlorophytes</taxon>
        <taxon>Chlorophyceae</taxon>
        <taxon>CS clade</taxon>
        <taxon>Chlamydomonadales</taxon>
        <taxon>Volvocaceae</taxon>
        <taxon>Volvox</taxon>
    </lineage>
</organism>
<reference evidence="2" key="1">
    <citation type="journal article" date="2021" name="Proc. Natl. Acad. Sci. U.S.A.">
        <title>Three genomes in the algal genus Volvox reveal the fate of a haploid sex-determining region after a transition to homothallism.</title>
        <authorList>
            <person name="Yamamoto K."/>
            <person name="Hamaji T."/>
            <person name="Kawai-Toyooka H."/>
            <person name="Matsuzaki R."/>
            <person name="Takahashi F."/>
            <person name="Nishimura Y."/>
            <person name="Kawachi M."/>
            <person name="Noguchi H."/>
            <person name="Minakuchi Y."/>
            <person name="Umen J.G."/>
            <person name="Toyoda A."/>
            <person name="Nozaki H."/>
        </authorList>
    </citation>
    <scope>NUCLEOTIDE SEQUENCE</scope>
    <source>
        <strain evidence="2">NIES-3785</strain>
        <strain evidence="1">NIES-3786</strain>
    </source>
</reference>
<gene>
    <name evidence="1" type="ORF">Vretifemale_3050</name>
    <name evidence="2" type="ORF">Vretimale_4556</name>
</gene>
<accession>A0A8J4DBK6</accession>
<dbReference type="AlphaFoldDB" id="A0A8J4DBK6"/>
<dbReference type="Proteomes" id="UP000722791">
    <property type="component" value="Unassembled WGS sequence"/>
</dbReference>
<dbReference type="EMBL" id="BNCQ01000006">
    <property type="protein sequence ID" value="GIL99383.1"/>
    <property type="molecule type" value="Genomic_DNA"/>
</dbReference>
<keyword evidence="4" id="KW-1185">Reference proteome</keyword>
<protein>
    <submittedName>
        <fullName evidence="2">Uncharacterized protein</fullName>
    </submittedName>
</protein>